<feature type="chain" id="PRO_5043821843" evidence="2">
    <location>
        <begin position="18"/>
        <end position="428"/>
    </location>
</feature>
<dbReference type="Pfam" id="PF06500">
    <property type="entry name" value="FrsA-like"/>
    <property type="match status" value="1"/>
</dbReference>
<dbReference type="Gene3D" id="1.20.1440.110">
    <property type="entry name" value="acylaminoacyl peptidase"/>
    <property type="match status" value="1"/>
</dbReference>
<name>A0AAW0BBJ5_9AGAR</name>
<keyword evidence="1 3" id="KW-0378">Hydrolase</keyword>
<dbReference type="SUPFAM" id="SSF53474">
    <property type="entry name" value="alpha/beta-Hydrolases"/>
    <property type="match status" value="1"/>
</dbReference>
<reference evidence="3 4" key="1">
    <citation type="journal article" date="2024" name="J Genomics">
        <title>Draft genome sequencing and assembly of Favolaschia claudopus CIRM-BRFM 2984 isolated from oak limbs.</title>
        <authorList>
            <person name="Navarro D."/>
            <person name="Drula E."/>
            <person name="Chaduli D."/>
            <person name="Cazenave R."/>
            <person name="Ahrendt S."/>
            <person name="Wang J."/>
            <person name="Lipzen A."/>
            <person name="Daum C."/>
            <person name="Barry K."/>
            <person name="Grigoriev I.V."/>
            <person name="Favel A."/>
            <person name="Rosso M.N."/>
            <person name="Martin F."/>
        </authorList>
    </citation>
    <scope>NUCLEOTIDE SEQUENCE [LARGE SCALE GENOMIC DNA]</scope>
    <source>
        <strain evidence="3 4">CIRM-BRFM 2984</strain>
    </source>
</reference>
<comment type="caution">
    <text evidence="3">The sequence shown here is derived from an EMBL/GenBank/DDBJ whole genome shotgun (WGS) entry which is preliminary data.</text>
</comment>
<dbReference type="PANTHER" id="PTHR22946">
    <property type="entry name" value="DIENELACTONE HYDROLASE DOMAIN-CONTAINING PROTEIN-RELATED"/>
    <property type="match status" value="1"/>
</dbReference>
<proteinExistence type="predicted"/>
<evidence type="ECO:0000313" key="3">
    <source>
        <dbReference type="EMBL" id="KAK7023171.1"/>
    </source>
</evidence>
<sequence length="428" mass="46622">MRYSSTVLAALAAFASAQSISNQTWLDTGNTLQLSNDTTFHFQLLVLLGLATYRGADVADVLGAAQAIIPGDFVSYNSTFAELATRKQAQASATKNAVNARDTFFQAASYWRAADFFNRENRSDPIIDAYWSNQTACFTAANNALPIPGEYVSIPTPSNFSAIGIFYAADTNSSSAKPTLLVGNGYDASQEDSYHSSCVAALERGWNCMTYEGPGQPTVRRQQNIGFIPDWEKVVTPVVDYLANRTDVDMTRLALSGISMGGYLAERAAAFEPRIKALLVNPGVVSVQDAYTSTFPSGLMQLFQSGNKSAFDAIMNPVLSNSSTPSSVRWGIEQGLWAFNTESPFDFFNMTGAMNMTGLYDKLTMPIWVANSTLDDLLPQSIQFAEQVDSTTNVTVVTFDGPEGYHCQVGASSSTNREMFEWLETVFE</sequence>
<protein>
    <submittedName>
        <fullName evidence="3">2,6-dihydropseudooxynicotine hydrolase</fullName>
    </submittedName>
</protein>
<evidence type="ECO:0000256" key="1">
    <source>
        <dbReference type="ARBA" id="ARBA00022801"/>
    </source>
</evidence>
<keyword evidence="4" id="KW-1185">Reference proteome</keyword>
<keyword evidence="2" id="KW-0732">Signal</keyword>
<feature type="signal peptide" evidence="2">
    <location>
        <begin position="1"/>
        <end position="17"/>
    </location>
</feature>
<evidence type="ECO:0000256" key="2">
    <source>
        <dbReference type="SAM" id="SignalP"/>
    </source>
</evidence>
<dbReference type="EMBL" id="JAWWNJ010000036">
    <property type="protein sequence ID" value="KAK7023171.1"/>
    <property type="molecule type" value="Genomic_DNA"/>
</dbReference>
<dbReference type="InterPro" id="IPR029058">
    <property type="entry name" value="AB_hydrolase_fold"/>
</dbReference>
<accession>A0AAW0BBJ5</accession>
<dbReference type="AlphaFoldDB" id="A0AAW0BBJ5"/>
<evidence type="ECO:0000313" key="4">
    <source>
        <dbReference type="Proteomes" id="UP001362999"/>
    </source>
</evidence>
<dbReference type="GO" id="GO:0006508">
    <property type="term" value="P:proteolysis"/>
    <property type="evidence" value="ECO:0007669"/>
    <property type="project" value="InterPro"/>
</dbReference>
<dbReference type="Proteomes" id="UP001362999">
    <property type="component" value="Unassembled WGS sequence"/>
</dbReference>
<dbReference type="PANTHER" id="PTHR22946:SF12">
    <property type="entry name" value="CONIDIAL PIGMENT BIOSYNTHESIS PROTEIN AYG1 (AFU_ORTHOLOGUE AFUA_2G17550)"/>
    <property type="match status" value="1"/>
</dbReference>
<dbReference type="GO" id="GO:0008236">
    <property type="term" value="F:serine-type peptidase activity"/>
    <property type="evidence" value="ECO:0007669"/>
    <property type="project" value="InterPro"/>
</dbReference>
<gene>
    <name evidence="3" type="ORF">R3P38DRAFT_2958073</name>
</gene>
<dbReference type="InterPro" id="IPR050261">
    <property type="entry name" value="FrsA_esterase"/>
</dbReference>
<dbReference type="Gene3D" id="3.40.50.1820">
    <property type="entry name" value="alpha/beta hydrolase"/>
    <property type="match status" value="1"/>
</dbReference>
<dbReference type="InterPro" id="IPR010520">
    <property type="entry name" value="FrsA-like"/>
</dbReference>
<organism evidence="3 4">
    <name type="scientific">Favolaschia claudopus</name>
    <dbReference type="NCBI Taxonomy" id="2862362"/>
    <lineage>
        <taxon>Eukaryota</taxon>
        <taxon>Fungi</taxon>
        <taxon>Dikarya</taxon>
        <taxon>Basidiomycota</taxon>
        <taxon>Agaricomycotina</taxon>
        <taxon>Agaricomycetes</taxon>
        <taxon>Agaricomycetidae</taxon>
        <taxon>Agaricales</taxon>
        <taxon>Marasmiineae</taxon>
        <taxon>Mycenaceae</taxon>
        <taxon>Favolaschia</taxon>
    </lineage>
</organism>